<dbReference type="PROSITE" id="PS51318">
    <property type="entry name" value="TAT"/>
    <property type="match status" value="1"/>
</dbReference>
<reference evidence="2 3" key="1">
    <citation type="submission" date="2016-10" db="EMBL/GenBank/DDBJ databases">
        <authorList>
            <person name="de Groot N.N."/>
        </authorList>
    </citation>
    <scope>NUCLEOTIDE SEQUENCE [LARGE SCALE GENOMIC DNA]</scope>
    <source>
        <strain evidence="2 3">CGMCC 4.2026</strain>
    </source>
</reference>
<proteinExistence type="predicted"/>
<dbReference type="InterPro" id="IPR006311">
    <property type="entry name" value="TAT_signal"/>
</dbReference>
<dbReference type="SUPFAM" id="SSF53850">
    <property type="entry name" value="Periplasmic binding protein-like II"/>
    <property type="match status" value="1"/>
</dbReference>
<dbReference type="PANTHER" id="PTHR43649:SF14">
    <property type="entry name" value="BLR3389 PROTEIN"/>
    <property type="match status" value="1"/>
</dbReference>
<dbReference type="AlphaFoldDB" id="A0A1H8TM12"/>
<dbReference type="STRING" id="310780.SAMN05216267_105519"/>
<keyword evidence="1" id="KW-0732">Signal</keyword>
<dbReference type="PROSITE" id="PS51257">
    <property type="entry name" value="PROKAR_LIPOPROTEIN"/>
    <property type="match status" value="1"/>
</dbReference>
<accession>A0A1H8TM12</accession>
<dbReference type="Gene3D" id="3.40.190.10">
    <property type="entry name" value="Periplasmic binding protein-like II"/>
    <property type="match status" value="1"/>
</dbReference>
<dbReference type="Proteomes" id="UP000181951">
    <property type="component" value="Unassembled WGS sequence"/>
</dbReference>
<name>A0A1H8TM12_9ACTN</name>
<dbReference type="RefSeq" id="WP_256090413.1">
    <property type="nucleotide sequence ID" value="NZ_MDCQ01000718.1"/>
</dbReference>
<dbReference type="InterPro" id="IPR006059">
    <property type="entry name" value="SBP"/>
</dbReference>
<protein>
    <submittedName>
        <fullName evidence="2">Carbohydrate ABC transporter substrate-binding protein, CUT1 family</fullName>
    </submittedName>
</protein>
<organism evidence="2 3">
    <name type="scientific">Actinacidiphila rubida</name>
    <dbReference type="NCBI Taxonomy" id="310780"/>
    <lineage>
        <taxon>Bacteria</taxon>
        <taxon>Bacillati</taxon>
        <taxon>Actinomycetota</taxon>
        <taxon>Actinomycetes</taxon>
        <taxon>Kitasatosporales</taxon>
        <taxon>Streptomycetaceae</taxon>
        <taxon>Actinacidiphila</taxon>
    </lineage>
</organism>
<feature type="signal peptide" evidence="1">
    <location>
        <begin position="1"/>
        <end position="27"/>
    </location>
</feature>
<sequence>MGGAMARRRFLALGGGLALTGSLGACASPVVSGLTGTQPDTADVIFWNLFTGGDGANMVLMEDAFRASHPGTSVEATILSWGNPYYTKLALATASGTPPDVAIAHLSRLPLLAASGLLEPVADTGVAELGVTRDRFTPAAWQKATVAGSVFAVPLDTHPFVLFYNADLARKAGLLNTAGDGLKDMRGKDDFVGALKAMKDAGAQYGAVMSITADPSTAWRCFSMVYSGLAGPVVSDSGTRITVDDAAMEESFAFLRELTSGGLMPGSLTGAGANALFSTGKAGFLFDGEWQIPSYRLIKDFRFNVVPFPALLGPKPVAYADSHALVVPRNSRRSARRTADAAAFVKSLLDNSAVWAHGGHVPAWLPTQRSRAFLDQSPQRNYVQAAFSAVYDPVAWYTGAGSDFQSTVGATIIEVLAGRMSPKSAVTAMRSDLKRYTTARPPVTMQEASR</sequence>
<evidence type="ECO:0000256" key="1">
    <source>
        <dbReference type="SAM" id="SignalP"/>
    </source>
</evidence>
<gene>
    <name evidence="2" type="ORF">SAMN05216267_105519</name>
</gene>
<feature type="chain" id="PRO_5010194645" evidence="1">
    <location>
        <begin position="28"/>
        <end position="450"/>
    </location>
</feature>
<dbReference type="Pfam" id="PF01547">
    <property type="entry name" value="SBP_bac_1"/>
    <property type="match status" value="1"/>
</dbReference>
<keyword evidence="3" id="KW-1185">Reference proteome</keyword>
<dbReference type="PANTHER" id="PTHR43649">
    <property type="entry name" value="ARABINOSE-BINDING PROTEIN-RELATED"/>
    <property type="match status" value="1"/>
</dbReference>
<evidence type="ECO:0000313" key="2">
    <source>
        <dbReference type="EMBL" id="SEO91644.1"/>
    </source>
</evidence>
<dbReference type="InterPro" id="IPR050490">
    <property type="entry name" value="Bact_solute-bd_prot1"/>
</dbReference>
<dbReference type="EMBL" id="FODD01000055">
    <property type="protein sequence ID" value="SEO91644.1"/>
    <property type="molecule type" value="Genomic_DNA"/>
</dbReference>
<evidence type="ECO:0000313" key="3">
    <source>
        <dbReference type="Proteomes" id="UP000181951"/>
    </source>
</evidence>